<dbReference type="Gene3D" id="2.60.40.1230">
    <property type="match status" value="1"/>
</dbReference>
<feature type="non-terminal residue" evidence="9">
    <location>
        <position position="108"/>
    </location>
</feature>
<dbReference type="AlphaFoldDB" id="A0A8J6B058"/>
<dbReference type="InterPro" id="IPR008152">
    <property type="entry name" value="Clathrin_a/b/g-adaptin_app_Ig"/>
</dbReference>
<evidence type="ECO:0000313" key="10">
    <source>
        <dbReference type="Proteomes" id="UP000770717"/>
    </source>
</evidence>
<dbReference type="PROSITE" id="PS50180">
    <property type="entry name" value="GAE"/>
    <property type="match status" value="1"/>
</dbReference>
<dbReference type="EMBL" id="WNTK01021514">
    <property type="protein sequence ID" value="KAG9461447.1"/>
    <property type="molecule type" value="Genomic_DNA"/>
</dbReference>
<evidence type="ECO:0000256" key="1">
    <source>
        <dbReference type="ARBA" id="ARBA00004184"/>
    </source>
</evidence>
<evidence type="ECO:0000256" key="3">
    <source>
        <dbReference type="ARBA" id="ARBA00006613"/>
    </source>
</evidence>
<dbReference type="PANTHER" id="PTHR22780">
    <property type="entry name" value="ADAPTIN, ALPHA/GAMMA/EPSILON"/>
    <property type="match status" value="1"/>
</dbReference>
<protein>
    <recommendedName>
        <fullName evidence="8">GAE domain-containing protein</fullName>
    </recommendedName>
</protein>
<reference evidence="9" key="1">
    <citation type="thesis" date="2020" institute="ProQuest LLC" country="789 East Eisenhower Parkway, Ann Arbor, MI, USA">
        <title>Comparative Genomics and Chromosome Evolution.</title>
        <authorList>
            <person name="Mudd A.B."/>
        </authorList>
    </citation>
    <scope>NUCLEOTIDE SEQUENCE</scope>
    <source>
        <strain evidence="9">HN-11 Male</strain>
        <tissue evidence="9">Kidney and liver</tissue>
    </source>
</reference>
<keyword evidence="4" id="KW-0813">Transport</keyword>
<evidence type="ECO:0000259" key="8">
    <source>
        <dbReference type="PROSITE" id="PS50180"/>
    </source>
</evidence>
<evidence type="ECO:0000256" key="6">
    <source>
        <dbReference type="ARBA" id="ARBA00023034"/>
    </source>
</evidence>
<dbReference type="OrthoDB" id="28053at2759"/>
<dbReference type="InterPro" id="IPR013041">
    <property type="entry name" value="Clathrin_app_Ig-like_sf"/>
</dbReference>
<feature type="domain" description="GAE" evidence="8">
    <location>
        <begin position="21"/>
        <end position="108"/>
    </location>
</feature>
<dbReference type="InterPro" id="IPR050840">
    <property type="entry name" value="Adaptor_Complx_Large_Subunit"/>
</dbReference>
<dbReference type="SUPFAM" id="SSF49348">
    <property type="entry name" value="Clathrin adaptor appendage domain"/>
    <property type="match status" value="1"/>
</dbReference>
<evidence type="ECO:0000256" key="2">
    <source>
        <dbReference type="ARBA" id="ARBA00004555"/>
    </source>
</evidence>
<dbReference type="InterPro" id="IPR008153">
    <property type="entry name" value="GAE_dom"/>
</dbReference>
<keyword evidence="5" id="KW-0653">Protein transport</keyword>
<accession>A0A8J6B058</accession>
<evidence type="ECO:0000256" key="7">
    <source>
        <dbReference type="ARBA" id="ARBA00023136"/>
    </source>
</evidence>
<organism evidence="9 10">
    <name type="scientific">Eleutherodactylus coqui</name>
    <name type="common">Puerto Rican coqui</name>
    <dbReference type="NCBI Taxonomy" id="57060"/>
    <lineage>
        <taxon>Eukaryota</taxon>
        <taxon>Metazoa</taxon>
        <taxon>Chordata</taxon>
        <taxon>Craniata</taxon>
        <taxon>Vertebrata</taxon>
        <taxon>Euteleostomi</taxon>
        <taxon>Amphibia</taxon>
        <taxon>Batrachia</taxon>
        <taxon>Anura</taxon>
        <taxon>Neobatrachia</taxon>
        <taxon>Hyloidea</taxon>
        <taxon>Eleutherodactylidae</taxon>
        <taxon>Eleutherodactylinae</taxon>
        <taxon>Eleutherodactylus</taxon>
        <taxon>Eleutherodactylus</taxon>
    </lineage>
</organism>
<dbReference type="Proteomes" id="UP000770717">
    <property type="component" value="Unassembled WGS sequence"/>
</dbReference>
<gene>
    <name evidence="9" type="ORF">GDO78_016864</name>
</gene>
<dbReference type="GO" id="GO:0016192">
    <property type="term" value="P:vesicle-mediated transport"/>
    <property type="evidence" value="ECO:0007669"/>
    <property type="project" value="InterPro"/>
</dbReference>
<comment type="subcellular location">
    <subcellularLocation>
        <location evidence="1">Endomembrane system</location>
        <topology evidence="1">Peripheral membrane protein</topology>
    </subcellularLocation>
    <subcellularLocation>
        <location evidence="2">Golgi apparatus</location>
    </subcellularLocation>
</comment>
<proteinExistence type="inferred from homology"/>
<keyword evidence="7" id="KW-0472">Membrane</keyword>
<evidence type="ECO:0000256" key="5">
    <source>
        <dbReference type="ARBA" id="ARBA00022927"/>
    </source>
</evidence>
<keyword evidence="10" id="KW-1185">Reference proteome</keyword>
<dbReference type="GO" id="GO:0006886">
    <property type="term" value="P:intracellular protein transport"/>
    <property type="evidence" value="ECO:0007669"/>
    <property type="project" value="InterPro"/>
</dbReference>
<evidence type="ECO:0000313" key="9">
    <source>
        <dbReference type="EMBL" id="KAG9461447.1"/>
    </source>
</evidence>
<sequence length="108" mass="11664">MTAPQLLLDGLSVQPLFNEISGIPPITAYNKNGLKIDFSFERSSTNASVTVITTQAFNSTDSEMTDYVFQAAVPKTFQLQLLSPSSNVLPPFSAGSVTQVIKVLNPQK</sequence>
<name>A0A8J6B058_ELECQ</name>
<comment type="caution">
    <text evidence="9">The sequence shown here is derived from an EMBL/GenBank/DDBJ whole genome shotgun (WGS) entry which is preliminary data.</text>
</comment>
<dbReference type="GO" id="GO:0005794">
    <property type="term" value="C:Golgi apparatus"/>
    <property type="evidence" value="ECO:0007669"/>
    <property type="project" value="UniProtKB-SubCell"/>
</dbReference>
<comment type="similarity">
    <text evidence="3">Belongs to the adaptor complexes large subunit family.</text>
</comment>
<dbReference type="SMART" id="SM00809">
    <property type="entry name" value="Alpha_adaptinC2"/>
    <property type="match status" value="1"/>
</dbReference>
<evidence type="ECO:0000256" key="4">
    <source>
        <dbReference type="ARBA" id="ARBA00022448"/>
    </source>
</evidence>
<keyword evidence="6" id="KW-0333">Golgi apparatus</keyword>
<dbReference type="Pfam" id="PF02883">
    <property type="entry name" value="Alpha_adaptinC2"/>
    <property type="match status" value="1"/>
</dbReference>